<protein>
    <submittedName>
        <fullName evidence="2">Uncharacterized protein</fullName>
    </submittedName>
</protein>
<evidence type="ECO:0000256" key="1">
    <source>
        <dbReference type="SAM" id="MobiDB-lite"/>
    </source>
</evidence>
<feature type="region of interest" description="Disordered" evidence="1">
    <location>
        <begin position="132"/>
        <end position="167"/>
    </location>
</feature>
<accession>A0ABW6SZK3</accession>
<feature type="compositionally biased region" description="Low complexity" evidence="1">
    <location>
        <begin position="132"/>
        <end position="142"/>
    </location>
</feature>
<organism evidence="2 3">
    <name type="scientific">Microtetraspora malaysiensis</name>
    <dbReference type="NCBI Taxonomy" id="161358"/>
    <lineage>
        <taxon>Bacteria</taxon>
        <taxon>Bacillati</taxon>
        <taxon>Actinomycetota</taxon>
        <taxon>Actinomycetes</taxon>
        <taxon>Streptosporangiales</taxon>
        <taxon>Streptosporangiaceae</taxon>
        <taxon>Microtetraspora</taxon>
    </lineage>
</organism>
<gene>
    <name evidence="2" type="ORF">ACFYXI_26155</name>
</gene>
<reference evidence="2 3" key="1">
    <citation type="submission" date="2024-10" db="EMBL/GenBank/DDBJ databases">
        <title>The Natural Products Discovery Center: Release of the First 8490 Sequenced Strains for Exploring Actinobacteria Biosynthetic Diversity.</title>
        <authorList>
            <person name="Kalkreuter E."/>
            <person name="Kautsar S.A."/>
            <person name="Yang D."/>
            <person name="Bader C.D."/>
            <person name="Teijaro C.N."/>
            <person name="Fluegel L."/>
            <person name="Davis C.M."/>
            <person name="Simpson J.R."/>
            <person name="Lauterbach L."/>
            <person name="Steele A.D."/>
            <person name="Gui C."/>
            <person name="Meng S."/>
            <person name="Li G."/>
            <person name="Viehrig K."/>
            <person name="Ye F."/>
            <person name="Su P."/>
            <person name="Kiefer A.F."/>
            <person name="Nichols A."/>
            <person name="Cepeda A.J."/>
            <person name="Yan W."/>
            <person name="Fan B."/>
            <person name="Jiang Y."/>
            <person name="Adhikari A."/>
            <person name="Zheng C.-J."/>
            <person name="Schuster L."/>
            <person name="Cowan T.M."/>
            <person name="Smanski M.J."/>
            <person name="Chevrette M.G."/>
            <person name="De Carvalho L.P.S."/>
            <person name="Shen B."/>
        </authorList>
    </citation>
    <scope>NUCLEOTIDE SEQUENCE [LARGE SCALE GENOMIC DNA]</scope>
    <source>
        <strain evidence="2 3">NPDC002173</strain>
    </source>
</reference>
<keyword evidence="3" id="KW-1185">Reference proteome</keyword>
<sequence>MLDFEASTKERPVPARDKLTGELMWAVPVMDGDPTLKAAVKSVSVKILSPVEPVIPAAPPEMAGLPFVPVEFEALAVTPYVNPQNRLAYSFKARGMRAVSVAGAGKAICPIYLYFVPYLGSREARFAGPSLRSSLPSAPLPRSHSDETGGRFPTRHPGDRPPGSRARACLPAAPAPQADLGGCLKWPLVTKFQDLT</sequence>
<proteinExistence type="predicted"/>
<comment type="caution">
    <text evidence="2">The sequence shown here is derived from an EMBL/GenBank/DDBJ whole genome shotgun (WGS) entry which is preliminary data.</text>
</comment>
<dbReference type="EMBL" id="JBIASD010000018">
    <property type="protein sequence ID" value="MFF3669075.1"/>
    <property type="molecule type" value="Genomic_DNA"/>
</dbReference>
<name>A0ABW6SZK3_9ACTN</name>
<dbReference type="RefSeq" id="WP_387414927.1">
    <property type="nucleotide sequence ID" value="NZ_JBIASD010000018.1"/>
</dbReference>
<evidence type="ECO:0000313" key="3">
    <source>
        <dbReference type="Proteomes" id="UP001602013"/>
    </source>
</evidence>
<evidence type="ECO:0000313" key="2">
    <source>
        <dbReference type="EMBL" id="MFF3669075.1"/>
    </source>
</evidence>
<dbReference type="Proteomes" id="UP001602013">
    <property type="component" value="Unassembled WGS sequence"/>
</dbReference>